<dbReference type="InterPro" id="IPR052931">
    <property type="entry name" value="Prophage_regulatory_activator"/>
</dbReference>
<dbReference type="EMBL" id="BMXN01000005">
    <property type="protein sequence ID" value="GGW22989.1"/>
    <property type="molecule type" value="Genomic_DNA"/>
</dbReference>
<sequence>MSQANRKTLIKRREVLARTALANSTLYRLMKDGTFPQSVQIGPRSVAWVEDEVDQWIQQRIECAHQQKGAA</sequence>
<comment type="caution">
    <text evidence="1">The sequence shown here is derived from an EMBL/GenBank/DDBJ whole genome shotgun (WGS) entry which is preliminary data.</text>
</comment>
<reference evidence="2" key="1">
    <citation type="journal article" date="2019" name="Int. J. Syst. Evol. Microbiol.">
        <title>The Global Catalogue of Microorganisms (GCM) 10K type strain sequencing project: providing services to taxonomists for standard genome sequencing and annotation.</title>
        <authorList>
            <consortium name="The Broad Institute Genomics Platform"/>
            <consortium name="The Broad Institute Genome Sequencing Center for Infectious Disease"/>
            <person name="Wu L."/>
            <person name="Ma J."/>
        </authorList>
    </citation>
    <scope>NUCLEOTIDE SEQUENCE [LARGE SCALE GENOMIC DNA]</scope>
    <source>
        <strain evidence="2">KCTC 22154</strain>
    </source>
</reference>
<proteinExistence type="predicted"/>
<organism evidence="1 2">
    <name type="scientific">Vreelandella hamiltonii</name>
    <dbReference type="NCBI Taxonomy" id="502829"/>
    <lineage>
        <taxon>Bacteria</taxon>
        <taxon>Pseudomonadati</taxon>
        <taxon>Pseudomonadota</taxon>
        <taxon>Gammaproteobacteria</taxon>
        <taxon>Oceanospirillales</taxon>
        <taxon>Halomonadaceae</taxon>
        <taxon>Vreelandella</taxon>
    </lineage>
</organism>
<evidence type="ECO:0000313" key="1">
    <source>
        <dbReference type="EMBL" id="GGW22989.1"/>
    </source>
</evidence>
<dbReference type="RefSeq" id="WP_189463099.1">
    <property type="nucleotide sequence ID" value="NZ_BMXN01000005.1"/>
</dbReference>
<dbReference type="Pfam" id="PF05930">
    <property type="entry name" value="Phage_AlpA"/>
    <property type="match status" value="1"/>
</dbReference>
<dbReference type="AlphaFoldDB" id="A0A8H9I257"/>
<dbReference type="Proteomes" id="UP000623776">
    <property type="component" value="Unassembled WGS sequence"/>
</dbReference>
<dbReference type="PANTHER" id="PTHR36154:SF1">
    <property type="entry name" value="DNA-BINDING TRANSCRIPTIONAL ACTIVATOR ALPA"/>
    <property type="match status" value="1"/>
</dbReference>
<evidence type="ECO:0000313" key="2">
    <source>
        <dbReference type="Proteomes" id="UP000623776"/>
    </source>
</evidence>
<dbReference type="InterPro" id="IPR010260">
    <property type="entry name" value="AlpA"/>
</dbReference>
<gene>
    <name evidence="1" type="ORF">GCM10007157_12700</name>
</gene>
<dbReference type="PANTHER" id="PTHR36154">
    <property type="entry name" value="DNA-BINDING TRANSCRIPTIONAL ACTIVATOR ALPA"/>
    <property type="match status" value="1"/>
</dbReference>
<dbReference type="Gene3D" id="1.10.238.160">
    <property type="match status" value="1"/>
</dbReference>
<name>A0A8H9I257_9GAMM</name>
<accession>A0A8H9I257</accession>
<keyword evidence="2" id="KW-1185">Reference proteome</keyword>
<protein>
    <submittedName>
        <fullName evidence="1">Transcriptional regulator</fullName>
    </submittedName>
</protein>